<keyword evidence="6 9" id="KW-1133">Transmembrane helix</keyword>
<evidence type="ECO:0000256" key="5">
    <source>
        <dbReference type="ARBA" id="ARBA00022927"/>
    </source>
</evidence>
<accession>A0A2M7W215</accession>
<dbReference type="Proteomes" id="UP000228952">
    <property type="component" value="Unassembled WGS sequence"/>
</dbReference>
<feature type="transmembrane region" description="Helical" evidence="9">
    <location>
        <begin position="167"/>
        <end position="187"/>
    </location>
</feature>
<evidence type="ECO:0000256" key="2">
    <source>
        <dbReference type="ARBA" id="ARBA00005751"/>
    </source>
</evidence>
<dbReference type="HAMAP" id="MF_01465">
    <property type="entry name" value="SecY"/>
    <property type="match status" value="1"/>
</dbReference>
<dbReference type="GO" id="GO:0006605">
    <property type="term" value="P:protein targeting"/>
    <property type="evidence" value="ECO:0007669"/>
    <property type="project" value="UniProtKB-UniRule"/>
</dbReference>
<evidence type="ECO:0000256" key="3">
    <source>
        <dbReference type="ARBA" id="ARBA00022448"/>
    </source>
</evidence>
<keyword evidence="8 9" id="KW-0472">Membrane</keyword>
<dbReference type="EMBL" id="PFQB01000075">
    <property type="protein sequence ID" value="PJA13797.1"/>
    <property type="molecule type" value="Genomic_DNA"/>
</dbReference>
<dbReference type="GO" id="GO:0005886">
    <property type="term" value="C:plasma membrane"/>
    <property type="evidence" value="ECO:0007669"/>
    <property type="project" value="UniProtKB-SubCell"/>
</dbReference>
<comment type="similarity">
    <text evidence="2 9 10">Belongs to the SecY/SEC61-alpha family.</text>
</comment>
<proteinExistence type="inferred from homology"/>
<evidence type="ECO:0000256" key="8">
    <source>
        <dbReference type="ARBA" id="ARBA00023136"/>
    </source>
</evidence>
<dbReference type="Gene3D" id="1.10.3370.10">
    <property type="entry name" value="SecY subunit domain"/>
    <property type="match status" value="1"/>
</dbReference>
<evidence type="ECO:0000256" key="10">
    <source>
        <dbReference type="RuleBase" id="RU004349"/>
    </source>
</evidence>
<keyword evidence="9" id="KW-1003">Cell membrane</keyword>
<feature type="transmembrane region" description="Helical" evidence="9">
    <location>
        <begin position="140"/>
        <end position="160"/>
    </location>
</feature>
<evidence type="ECO:0000256" key="6">
    <source>
        <dbReference type="ARBA" id="ARBA00022989"/>
    </source>
</evidence>
<evidence type="ECO:0000256" key="7">
    <source>
        <dbReference type="ARBA" id="ARBA00023010"/>
    </source>
</evidence>
<dbReference type="PANTHER" id="PTHR10906">
    <property type="entry name" value="SECY/SEC61-ALPHA FAMILY MEMBER"/>
    <property type="match status" value="1"/>
</dbReference>
<dbReference type="PIRSF" id="PIRSF004557">
    <property type="entry name" value="SecY"/>
    <property type="match status" value="1"/>
</dbReference>
<keyword evidence="3 9" id="KW-0813">Transport</keyword>
<evidence type="ECO:0000313" key="12">
    <source>
        <dbReference type="Proteomes" id="UP000228952"/>
    </source>
</evidence>
<keyword evidence="7 9" id="KW-0811">Translocation</keyword>
<gene>
    <name evidence="9 11" type="primary">secY</name>
    <name evidence="11" type="ORF">COX64_02925</name>
</gene>
<evidence type="ECO:0000256" key="1">
    <source>
        <dbReference type="ARBA" id="ARBA00004141"/>
    </source>
</evidence>
<feature type="transmembrane region" description="Helical" evidence="9">
    <location>
        <begin position="224"/>
        <end position="245"/>
    </location>
</feature>
<evidence type="ECO:0000313" key="11">
    <source>
        <dbReference type="EMBL" id="PJA13797.1"/>
    </source>
</evidence>
<feature type="transmembrane region" description="Helical" evidence="9">
    <location>
        <begin position="52"/>
        <end position="75"/>
    </location>
</feature>
<dbReference type="GO" id="GO:0065002">
    <property type="term" value="P:intracellular protein transmembrane transport"/>
    <property type="evidence" value="ECO:0007669"/>
    <property type="project" value="UniProtKB-UniRule"/>
</dbReference>
<dbReference type="InterPro" id="IPR023201">
    <property type="entry name" value="SecY_dom_sf"/>
</dbReference>
<name>A0A2M7W215_9BACT</name>
<dbReference type="InterPro" id="IPR026593">
    <property type="entry name" value="SecY"/>
</dbReference>
<feature type="transmembrane region" description="Helical" evidence="9">
    <location>
        <begin position="14"/>
        <end position="32"/>
    </location>
</feature>
<comment type="caution">
    <text evidence="11">The sequence shown here is derived from an EMBL/GenBank/DDBJ whole genome shotgun (WGS) entry which is preliminary data.</text>
</comment>
<dbReference type="PRINTS" id="PR00303">
    <property type="entry name" value="SECYTRNLCASE"/>
</dbReference>
<evidence type="ECO:0000256" key="4">
    <source>
        <dbReference type="ARBA" id="ARBA00022692"/>
    </source>
</evidence>
<comment type="function">
    <text evidence="9">The central subunit of the protein translocation channel SecYEG. Consists of two halves formed by TMs 1-5 and 6-10. These two domains form a lateral gate at the front which open onto the bilayer between TMs 2 and 7, and are clamped together by SecE at the back. The channel is closed by both a pore ring composed of hydrophobic SecY resides and a short helix (helix 2A) on the extracellular side of the membrane which forms a plug. The plug probably moves laterally to allow the channel to open. The ring and the pore may move independently.</text>
</comment>
<dbReference type="AlphaFoldDB" id="A0A2M7W215"/>
<dbReference type="InterPro" id="IPR002208">
    <property type="entry name" value="SecY/SEC61-alpha"/>
</dbReference>
<feature type="transmembrane region" description="Helical" evidence="9">
    <location>
        <begin position="322"/>
        <end position="343"/>
    </location>
</feature>
<dbReference type="SUPFAM" id="SSF103491">
    <property type="entry name" value="Preprotein translocase SecY subunit"/>
    <property type="match status" value="1"/>
</dbReference>
<comment type="subunit">
    <text evidence="9">Component of the Sec protein translocase complex. Heterotrimer consisting of SecY, SecE and SecG subunits. The heterotrimers can form oligomers, although 1 heterotrimer is thought to be able to translocate proteins. Interacts with the ribosome. Interacts with SecDF, and other proteins may be involved. Interacts with SecA.</text>
</comment>
<keyword evidence="5 9" id="KW-0653">Protein transport</keyword>
<sequence length="441" mass="47978">MFAYFKNKDIVRKVVFTMVTVAIFRFVAVIPIPGIPRDALKDLLTGNNFVQVIGLLSGGMLQSIGILTIGLGPYINASYIFQLLSVAIPQIKELYQGGPVERKMLTLYTRLLSIPLAIIQSVVIYTVLNKLGLLGTIPNQLQVGSIIALLTFGSVFAMWLGELITEFGMGGGTSVIILAGILVNVPIQLVRDIETVGVKFGSTKLGGFLPMFTVEGTSQAIGKFALLMGLILGSLVLAIIISLAIRKIKLIYARRVRPSGIGGYSNYIPLSINTAGVMPVIFAISILDLPRIIFQYLGTQISNPTFGKISTAIVSFLSNQSYYNGLLMLITMFFAFFSAYIVFRPEEVAENINKQGAFIDGVRPGKETQAYLNKALWTTTLFGAILLAVIVATPNILVQKFGLPQQVISGTGSMIMAGVIMDMVRQVQAMKSMDQTNKNYY</sequence>
<evidence type="ECO:0000256" key="9">
    <source>
        <dbReference type="HAMAP-Rule" id="MF_01465"/>
    </source>
</evidence>
<dbReference type="Pfam" id="PF00344">
    <property type="entry name" value="SecY"/>
    <property type="match status" value="1"/>
</dbReference>
<keyword evidence="4 9" id="KW-0812">Transmembrane</keyword>
<dbReference type="GO" id="GO:0043952">
    <property type="term" value="P:protein transport by the Sec complex"/>
    <property type="evidence" value="ECO:0007669"/>
    <property type="project" value="UniProtKB-UniRule"/>
</dbReference>
<feature type="transmembrane region" description="Helical" evidence="9">
    <location>
        <begin position="375"/>
        <end position="397"/>
    </location>
</feature>
<dbReference type="NCBIfam" id="TIGR00967">
    <property type="entry name" value="3a0501s007"/>
    <property type="match status" value="1"/>
</dbReference>
<feature type="transmembrane region" description="Helical" evidence="9">
    <location>
        <begin position="266"/>
        <end position="287"/>
    </location>
</feature>
<organism evidence="11 12">
    <name type="scientific">Candidatus Dojkabacteria bacterium CG_4_10_14_0_2_um_filter_Dojkabacteria_WS6_41_15</name>
    <dbReference type="NCBI Taxonomy" id="2014249"/>
    <lineage>
        <taxon>Bacteria</taxon>
        <taxon>Candidatus Dojkabacteria</taxon>
    </lineage>
</organism>
<feature type="transmembrane region" description="Helical" evidence="9">
    <location>
        <begin position="111"/>
        <end position="128"/>
    </location>
</feature>
<reference evidence="12" key="1">
    <citation type="submission" date="2017-09" db="EMBL/GenBank/DDBJ databases">
        <title>Depth-based differentiation of microbial function through sediment-hosted aquifers and enrichment of novel symbionts in the deep terrestrial subsurface.</title>
        <authorList>
            <person name="Probst A.J."/>
            <person name="Ladd B."/>
            <person name="Jarett J.K."/>
            <person name="Geller-Mcgrath D.E."/>
            <person name="Sieber C.M.K."/>
            <person name="Emerson J.B."/>
            <person name="Anantharaman K."/>
            <person name="Thomas B.C."/>
            <person name="Malmstrom R."/>
            <person name="Stieglmeier M."/>
            <person name="Klingl A."/>
            <person name="Woyke T."/>
            <person name="Ryan C.M."/>
            <person name="Banfield J.F."/>
        </authorList>
    </citation>
    <scope>NUCLEOTIDE SEQUENCE [LARGE SCALE GENOMIC DNA]</scope>
</reference>
<protein>
    <recommendedName>
        <fullName evidence="9">Protein translocase subunit SecY</fullName>
    </recommendedName>
</protein>
<feature type="transmembrane region" description="Helical" evidence="9">
    <location>
        <begin position="403"/>
        <end position="424"/>
    </location>
</feature>
<comment type="subcellular location">
    <subcellularLocation>
        <location evidence="9">Cell membrane</location>
        <topology evidence="9">Multi-pass membrane protein</topology>
    </subcellularLocation>
    <subcellularLocation>
        <location evidence="1">Membrane</location>
        <topology evidence="1">Multi-pass membrane protein</topology>
    </subcellularLocation>
</comment>